<dbReference type="AlphaFoldDB" id="A0A916WVM4"/>
<dbReference type="InterPro" id="IPR016142">
    <property type="entry name" value="Citrate_synth-like_lrg_a-sub"/>
</dbReference>
<accession>A0A916WVM4</accession>
<dbReference type="InterPro" id="IPR002020">
    <property type="entry name" value="Citrate_synthase"/>
</dbReference>
<gene>
    <name evidence="1" type="ORF">GCM10011489_22060</name>
</gene>
<reference evidence="1" key="1">
    <citation type="journal article" date="2014" name="Int. J. Syst. Evol. Microbiol.">
        <title>Complete genome sequence of Corynebacterium casei LMG S-19264T (=DSM 44701T), isolated from a smear-ripened cheese.</title>
        <authorList>
            <consortium name="US DOE Joint Genome Institute (JGI-PGF)"/>
            <person name="Walter F."/>
            <person name="Albersmeier A."/>
            <person name="Kalinowski J."/>
            <person name="Ruckert C."/>
        </authorList>
    </citation>
    <scope>NUCLEOTIDE SEQUENCE</scope>
    <source>
        <strain evidence="1">CGMCC 1.12827</strain>
    </source>
</reference>
<keyword evidence="2" id="KW-1185">Reference proteome</keyword>
<reference evidence="1" key="2">
    <citation type="submission" date="2020-09" db="EMBL/GenBank/DDBJ databases">
        <authorList>
            <person name="Sun Q."/>
            <person name="Zhou Y."/>
        </authorList>
    </citation>
    <scope>NUCLEOTIDE SEQUENCE</scope>
    <source>
        <strain evidence="1">CGMCC 1.12827</strain>
    </source>
</reference>
<evidence type="ECO:0000313" key="2">
    <source>
        <dbReference type="Proteomes" id="UP000621454"/>
    </source>
</evidence>
<dbReference type="GO" id="GO:0046912">
    <property type="term" value="F:acyltransferase activity, acyl groups converted into alkyl on transfer"/>
    <property type="evidence" value="ECO:0007669"/>
    <property type="project" value="InterPro"/>
</dbReference>
<proteinExistence type="predicted"/>
<dbReference type="Gene3D" id="1.10.580.10">
    <property type="entry name" value="Citrate Synthase, domain 1"/>
    <property type="match status" value="1"/>
</dbReference>
<dbReference type="SUPFAM" id="SSF48256">
    <property type="entry name" value="Citrate synthase"/>
    <property type="match status" value="1"/>
</dbReference>
<organism evidence="1 2">
    <name type="scientific">Gordonia jinhuaensis</name>
    <dbReference type="NCBI Taxonomy" id="1517702"/>
    <lineage>
        <taxon>Bacteria</taxon>
        <taxon>Bacillati</taxon>
        <taxon>Actinomycetota</taxon>
        <taxon>Actinomycetes</taxon>
        <taxon>Mycobacteriales</taxon>
        <taxon>Gordoniaceae</taxon>
        <taxon>Gordonia</taxon>
    </lineage>
</organism>
<dbReference type="InterPro" id="IPR036969">
    <property type="entry name" value="Citrate_synthase_sf"/>
</dbReference>
<dbReference type="EMBL" id="BMGC01000014">
    <property type="protein sequence ID" value="GGB33505.1"/>
    <property type="molecule type" value="Genomic_DNA"/>
</dbReference>
<dbReference type="Pfam" id="PF00285">
    <property type="entry name" value="Citrate_synt"/>
    <property type="match status" value="1"/>
</dbReference>
<sequence>MTVIAPRGLRDVVVADTEIGRVDGDAGFYQYRQYSAIDLAEHATFEQVWFLFARGHLPDDDELSEFVATITPLREVPPATMSLLHQVGQSLTSRGMLGGLRTVCPRWAPARRRCGMPPRRTGRPMHCGSPR</sequence>
<comment type="caution">
    <text evidence="1">The sequence shown here is derived from an EMBL/GenBank/DDBJ whole genome shotgun (WGS) entry which is preliminary data.</text>
</comment>
<dbReference type="Proteomes" id="UP000621454">
    <property type="component" value="Unassembled WGS sequence"/>
</dbReference>
<evidence type="ECO:0008006" key="3">
    <source>
        <dbReference type="Google" id="ProtNLM"/>
    </source>
</evidence>
<evidence type="ECO:0000313" key="1">
    <source>
        <dbReference type="EMBL" id="GGB33505.1"/>
    </source>
</evidence>
<name>A0A916WVM4_9ACTN</name>
<dbReference type="RefSeq" id="WP_308421388.1">
    <property type="nucleotide sequence ID" value="NZ_BMGC01000014.1"/>
</dbReference>
<protein>
    <recommendedName>
        <fullName evidence="3">Citrate synthase</fullName>
    </recommendedName>
</protein>